<name>A0A7W4V6Z1_9BURK</name>
<dbReference type="Pfam" id="PF13524">
    <property type="entry name" value="Glyco_trans_1_2"/>
    <property type="match status" value="1"/>
</dbReference>
<evidence type="ECO:0000313" key="3">
    <source>
        <dbReference type="Proteomes" id="UP000578036"/>
    </source>
</evidence>
<comment type="caution">
    <text evidence="2">The sequence shown here is derived from an EMBL/GenBank/DDBJ whole genome shotgun (WGS) entry which is preliminary data.</text>
</comment>
<gene>
    <name evidence="2" type="ORF">FHX61_000828</name>
</gene>
<keyword evidence="3" id="KW-1185">Reference proteome</keyword>
<dbReference type="EMBL" id="JACHWF010000001">
    <property type="protein sequence ID" value="MBB3006212.1"/>
    <property type="molecule type" value="Genomic_DNA"/>
</dbReference>
<dbReference type="Proteomes" id="UP000578036">
    <property type="component" value="Unassembled WGS sequence"/>
</dbReference>
<organism evidence="2 3">
    <name type="scientific">Cupriavidus alkaliphilus</name>
    <dbReference type="NCBI Taxonomy" id="942866"/>
    <lineage>
        <taxon>Bacteria</taxon>
        <taxon>Pseudomonadati</taxon>
        <taxon>Pseudomonadota</taxon>
        <taxon>Betaproteobacteria</taxon>
        <taxon>Burkholderiales</taxon>
        <taxon>Burkholderiaceae</taxon>
        <taxon>Cupriavidus</taxon>
    </lineage>
</organism>
<sequence length="398" mass="45173">MKPAEFKDYVAILANNAADRHQHNLVFTNELAASFAKYGIGTIPIDYIAHPRQVTEAAQDPHCIFFVCYNGFGSELLLNAGPGDLRSLFTCYKKQLFDLMHDCPAHESMSHQVASTGDYRTLLITDYGYANVAKMLGIRRVYFSPSITFPHASPDYIEPVHSREIDILLPMGLASPELVLDRYGKPRNHRQRLFREIFHAVTEKAVDRLDCDPLLEIFRALSDMRVATTVDDPDTLFLITTTLDFVKFSRRHNLIHAIRHLPVTVISDRKIDLPTGDGRLQFIEERTFPRLIETMAHSKSVICPLPHYSGFHERALAAFTTGAAVIAAPNEILETNFAINEEMFLYRSLEDLTYFLENSLAGQHDLHSVAENGRRKAIDYYHPSRLTKLMLSLHASIQ</sequence>
<proteinExistence type="predicted"/>
<protein>
    <recommendedName>
        <fullName evidence="1">Spore protein YkvP/CgeB glycosyl transferase-like domain-containing protein</fullName>
    </recommendedName>
</protein>
<feature type="domain" description="Spore protein YkvP/CgeB glycosyl transferase-like" evidence="1">
    <location>
        <begin position="252"/>
        <end position="385"/>
    </location>
</feature>
<evidence type="ECO:0000259" key="1">
    <source>
        <dbReference type="Pfam" id="PF13524"/>
    </source>
</evidence>
<dbReference type="RefSeq" id="WP_141693722.1">
    <property type="nucleotide sequence ID" value="NZ_FMAD01000003.1"/>
</dbReference>
<evidence type="ECO:0000313" key="2">
    <source>
        <dbReference type="EMBL" id="MBB3006212.1"/>
    </source>
</evidence>
<dbReference type="InterPro" id="IPR055259">
    <property type="entry name" value="YkvP/CgeB_Glyco_trans-like"/>
</dbReference>
<dbReference type="AlphaFoldDB" id="A0A7W4V6Z1"/>
<reference evidence="2 3" key="1">
    <citation type="submission" date="2020-08" db="EMBL/GenBank/DDBJ databases">
        <title>Genomic Encyclopedia of Type Strains, Phase IV (KMG-V): Genome sequencing to study the core and pangenomes of soil and plant-associated prokaryotes.</title>
        <authorList>
            <person name="Whitman W."/>
        </authorList>
    </citation>
    <scope>NUCLEOTIDE SEQUENCE [LARGE SCALE GENOMIC DNA]</scope>
    <source>
        <strain evidence="2 3">SLV-2362</strain>
    </source>
</reference>
<accession>A0A7W4V6Z1</accession>